<comment type="caution">
    <text evidence="2">The sequence shown here is derived from an EMBL/GenBank/DDBJ whole genome shotgun (WGS) entry which is preliminary data.</text>
</comment>
<gene>
    <name evidence="2" type="ORF">EV214_1314</name>
</gene>
<dbReference type="EMBL" id="SLWV01000031">
    <property type="protein sequence ID" value="TCO69480.1"/>
    <property type="molecule type" value="Genomic_DNA"/>
</dbReference>
<keyword evidence="1" id="KW-1133">Transmembrane helix</keyword>
<accession>A0A4V2S9W7</accession>
<keyword evidence="1" id="KW-0812">Transmembrane</keyword>
<evidence type="ECO:0000313" key="3">
    <source>
        <dbReference type="Proteomes" id="UP000294919"/>
    </source>
</evidence>
<evidence type="ECO:0000313" key="2">
    <source>
        <dbReference type="EMBL" id="TCO69480.1"/>
    </source>
</evidence>
<dbReference type="AlphaFoldDB" id="A0A4V2S9W7"/>
<keyword evidence="1" id="KW-0472">Membrane</keyword>
<reference evidence="2 3" key="1">
    <citation type="submission" date="2019-03" db="EMBL/GenBank/DDBJ databases">
        <title>Genomic Encyclopedia of Type Strains, Phase IV (KMG-IV): sequencing the most valuable type-strain genomes for metagenomic binning, comparative biology and taxonomic classification.</title>
        <authorList>
            <person name="Goeker M."/>
        </authorList>
    </citation>
    <scope>NUCLEOTIDE SEQUENCE [LARGE SCALE GENOMIC DNA]</scope>
    <source>
        <strain evidence="2 3">DSM 102940</strain>
    </source>
</reference>
<proteinExistence type="predicted"/>
<keyword evidence="3" id="KW-1185">Reference proteome</keyword>
<dbReference type="Proteomes" id="UP000294919">
    <property type="component" value="Unassembled WGS sequence"/>
</dbReference>
<organism evidence="2 3">
    <name type="scientific">Marinisporobacter balticus</name>
    <dbReference type="NCBI Taxonomy" id="2018667"/>
    <lineage>
        <taxon>Bacteria</taxon>
        <taxon>Bacillati</taxon>
        <taxon>Bacillota</taxon>
        <taxon>Clostridia</taxon>
        <taxon>Peptostreptococcales</taxon>
        <taxon>Thermotaleaceae</taxon>
        <taxon>Marinisporobacter</taxon>
    </lineage>
</organism>
<protein>
    <submittedName>
        <fullName evidence="2">Uncharacterized protein</fullName>
    </submittedName>
</protein>
<sequence length="36" mass="4211">MNFKNEKEFIKIDLLIWLAAISILFLFLVSLMHGAM</sequence>
<name>A0A4V2S9W7_9FIRM</name>
<feature type="transmembrane region" description="Helical" evidence="1">
    <location>
        <begin position="12"/>
        <end position="33"/>
    </location>
</feature>
<evidence type="ECO:0000256" key="1">
    <source>
        <dbReference type="SAM" id="Phobius"/>
    </source>
</evidence>